<accession>A0ABT9PJ87</accession>
<comment type="caution">
    <text evidence="2">The sequence shown here is derived from an EMBL/GenBank/DDBJ whole genome shotgun (WGS) entry which is preliminary data.</text>
</comment>
<dbReference type="Proteomes" id="UP001230145">
    <property type="component" value="Unassembled WGS sequence"/>
</dbReference>
<evidence type="ECO:0000313" key="2">
    <source>
        <dbReference type="EMBL" id="MDP9832776.1"/>
    </source>
</evidence>
<feature type="domain" description="ATPase AAA-type core" evidence="1">
    <location>
        <begin position="140"/>
        <end position="308"/>
    </location>
</feature>
<dbReference type="Pfam" id="PF13304">
    <property type="entry name" value="AAA_21"/>
    <property type="match status" value="1"/>
</dbReference>
<dbReference type="PANTHER" id="PTHR40396:SF1">
    <property type="entry name" value="ATPASE AAA-TYPE CORE DOMAIN-CONTAINING PROTEIN"/>
    <property type="match status" value="1"/>
</dbReference>
<reference evidence="2 3" key="1">
    <citation type="submission" date="2023-07" db="EMBL/GenBank/DDBJ databases">
        <title>Sequencing the genomes of 1000 actinobacteria strains.</title>
        <authorList>
            <person name="Klenk H.-P."/>
        </authorList>
    </citation>
    <scope>NUCLEOTIDE SEQUENCE [LARGE SCALE GENOMIC DNA]</scope>
    <source>
        <strain evidence="2 3">DSM 19515</strain>
    </source>
</reference>
<dbReference type="PANTHER" id="PTHR40396">
    <property type="entry name" value="ATPASE-LIKE PROTEIN"/>
    <property type="match status" value="1"/>
</dbReference>
<evidence type="ECO:0000259" key="1">
    <source>
        <dbReference type="Pfam" id="PF13304"/>
    </source>
</evidence>
<organism evidence="2 3">
    <name type="scientific">Trueperella abortisuis</name>
    <dbReference type="NCBI Taxonomy" id="445930"/>
    <lineage>
        <taxon>Bacteria</taxon>
        <taxon>Bacillati</taxon>
        <taxon>Actinomycetota</taxon>
        <taxon>Actinomycetes</taxon>
        <taxon>Actinomycetales</taxon>
        <taxon>Actinomycetaceae</taxon>
        <taxon>Trueperella</taxon>
    </lineage>
</organism>
<evidence type="ECO:0000313" key="3">
    <source>
        <dbReference type="Proteomes" id="UP001230145"/>
    </source>
</evidence>
<dbReference type="SUPFAM" id="SSF52540">
    <property type="entry name" value="P-loop containing nucleoside triphosphate hydrolases"/>
    <property type="match status" value="1"/>
</dbReference>
<dbReference type="InterPro" id="IPR003959">
    <property type="entry name" value="ATPase_AAA_core"/>
</dbReference>
<keyword evidence="3" id="KW-1185">Reference proteome</keyword>
<name>A0ABT9PJ87_9ACTO</name>
<dbReference type="InterPro" id="IPR027417">
    <property type="entry name" value="P-loop_NTPase"/>
</dbReference>
<dbReference type="Gene3D" id="3.40.50.300">
    <property type="entry name" value="P-loop containing nucleotide triphosphate hydrolases"/>
    <property type="match status" value="1"/>
</dbReference>
<gene>
    <name evidence="2" type="ORF">J2S45_001455</name>
</gene>
<dbReference type="EMBL" id="JAUSQL010000001">
    <property type="protein sequence ID" value="MDP9832776.1"/>
    <property type="molecule type" value="Genomic_DNA"/>
</dbReference>
<proteinExistence type="predicted"/>
<protein>
    <recommendedName>
        <fullName evidence="1">ATPase AAA-type core domain-containing protein</fullName>
    </recommendedName>
</protein>
<sequence length="386" mass="43667">MESDTMVRDPFRLDPDSTQGLSSYELDFILDIPAGFSELSAGEHRFVYQFTIDRQGVVAENLVVYRTSRPTNIINRLREDKKRRVRLGLRLGQIEVSDRELALSRALHMDKELLTFIGEEMLQTLTVYDVGDKAQEWRLSRIADELASGELKLEDLELLARVADVGISKIFVEEEEIPEPIRELISHLNREASEGEDEETKEVDVEPTRIDITEEMMVRSLRFQHEADEVASEAFSLADESSGTRAWLALAVDVVKTLRNGGLLCVDELDTSLHPYLAALIISLFQSEETNRRGAQLIFTSHDVSLLSPQHELNLERKQIWYVEKERSGASELYSLDDFTDVKPGSNVSKQYLEGRFGAVPRLAPALLGRLLNDTFPDPSDVSTRG</sequence>